<evidence type="ECO:0000259" key="1">
    <source>
        <dbReference type="Pfam" id="PF23277"/>
    </source>
</evidence>
<name>A0A183A6D3_9TREM</name>
<dbReference type="PANTHER" id="PTHR46348:SF1">
    <property type="entry name" value="DELETED IN LUNG AND ESOPHAGEAL CANCER PROTEIN 1"/>
    <property type="match status" value="1"/>
</dbReference>
<dbReference type="InterPro" id="IPR033304">
    <property type="entry name" value="DLEC1"/>
</dbReference>
<dbReference type="EMBL" id="UZAN01039668">
    <property type="protein sequence ID" value="VDP66696.1"/>
    <property type="molecule type" value="Genomic_DNA"/>
</dbReference>
<reference evidence="2 3" key="2">
    <citation type="submission" date="2018-11" db="EMBL/GenBank/DDBJ databases">
        <authorList>
            <consortium name="Pathogen Informatics"/>
        </authorList>
    </citation>
    <scope>NUCLEOTIDE SEQUENCE [LARGE SCALE GENOMIC DNA]</scope>
    <source>
        <strain evidence="2 3">Egypt</strain>
    </source>
</reference>
<dbReference type="Pfam" id="PF23316">
    <property type="entry name" value="Ig_DLEC1_6th"/>
    <property type="match status" value="1"/>
</dbReference>
<dbReference type="WBParaSite" id="ECPE_0000251801-mRNA-1">
    <property type="protein sequence ID" value="ECPE_0000251801-mRNA-1"/>
    <property type="gene ID" value="ECPE_0000251801"/>
</dbReference>
<proteinExistence type="predicted"/>
<accession>A0A183A6D3</accession>
<evidence type="ECO:0000313" key="3">
    <source>
        <dbReference type="Proteomes" id="UP000272942"/>
    </source>
</evidence>
<dbReference type="InterPro" id="IPR013783">
    <property type="entry name" value="Ig-like_fold"/>
</dbReference>
<feature type="domain" description="Deleted in lung and esophageal cancer protein 1 Ig-like" evidence="1">
    <location>
        <begin position="48"/>
        <end position="147"/>
    </location>
</feature>
<dbReference type="PANTHER" id="PTHR46348">
    <property type="entry name" value="DELETED IN LUNG AND ESOPHAGEAL CANCER PROTEIN 1"/>
    <property type="match status" value="1"/>
</dbReference>
<gene>
    <name evidence="2" type="ORF">ECPE_LOCUS2518</name>
</gene>
<reference evidence="4" key="1">
    <citation type="submission" date="2016-06" db="UniProtKB">
        <authorList>
            <consortium name="WormBaseParasite"/>
        </authorList>
    </citation>
    <scope>IDENTIFICATION</scope>
</reference>
<evidence type="ECO:0000313" key="2">
    <source>
        <dbReference type="EMBL" id="VDP66696.1"/>
    </source>
</evidence>
<dbReference type="GO" id="GO:0015631">
    <property type="term" value="F:tubulin binding"/>
    <property type="evidence" value="ECO:0007669"/>
    <property type="project" value="TreeGrafter"/>
</dbReference>
<dbReference type="GO" id="GO:0008285">
    <property type="term" value="P:negative regulation of cell population proliferation"/>
    <property type="evidence" value="ECO:0007669"/>
    <property type="project" value="InterPro"/>
</dbReference>
<dbReference type="Pfam" id="PF23277">
    <property type="entry name" value="Ig_Dlec1_1"/>
    <property type="match status" value="1"/>
</dbReference>
<sequence length="1608" mass="182204">MKIRFTPKIEERQELEMEWKKLMAKNQFLRNPRYEVTPINSSHPIAIFGAEPKIIEFTSYRVGTLHETQVKVRNISKLTRSMRILPPRTVHFSLGRGKFPEQKKSAVAPGMAVIFTVQFRPETLGDYEDELVVEYEAQTQPLVIPIHARRPRAGVNFPDIFHLDHCLLYDRKSVLFQLHSSNRSPDADTRFILLTMDEFEAYQNEGLVQFDSYWSKVMQQEITRVGSFSVRPSRWTVTSDQSEIRIQIDFWPITLGEHKESVFIAADNGDYCPARLKGIAENAHVQLESIDQCEPNKDMQTFRCVTETSELCVYLYLFPVMYPHTAATKLLVIRNLSHSELSYEWIITDQTLSPDSGAHGSGQCNIDREISTPFEDSREEKTVDVFGIHPKSGLLQPDGLTSFEAVCSPSKVGEFFATFRLVLTNVPALHETNDPVTVEQEPIELEFRAKIVELPVFLEPNVLILPGKHLLGVPIHRYVKLRNGSAHCPITFCWQSQTTRACIAPNRSMISNDSEQNAGIDTVQQQVSETETLVVFEPALGEILPGDEILIDVCISSSSVGRFMEKLACHIDCLPRNPLWLHLECDFQAPKMLTDQSEYNLGPIRLGDSVCKQVVITNPAPTIRQWKIRIECGTGRMPDEVIRIEPNQGILEPFNSHTLRLSFKPVKEECVRYFLRLTTADTTEPVSRQILAEVQTPMMDILPPNLHLDQLFRSVPQTAEFTLINLMLLEADFCWLSPSGEDAKYVDLEILPPTGKLFAHERRKMKLTITCHKQKSIEDLIVPCEIQGMTGRLELHITGHVEGLNVNVRRSRPRPGNADMNDWSPTLVSSASMFCPIVQDSELSMGDEMLLHHPVSFWIEIHNPTPINATVLTEVKHFGIKKRTVEPPPHYNPPIGVYDLNIQDVFNHSILSASVQRNSEVLLMEQRQSERRLFFDWCSAFLKQTAGACLFAHSGLVSHDDDPTECKIVSPVECEKHTEPRYFAQSRWNLPAQSRIRICFVLLVNMWGRYKDTVDLRITSVGNYSNEPEPPVVQVPICYTFVGCPIVLVALRPFGQVINSISRQLGTTRAQDLGTQMILPEANRYHVCFGSRSPDDQPVVRQIKLYNSSSSTLRIDWQIFLDAPVKKTDQLLDVVCFTTPVFSPDCSTADTRQMNDCDDLYARSCNDSGPEDIVKLLVHPHDGQLIWQSSGANIAPVPKLFNRLFTIRPEQLLLRPLEEGQVAVVFDPIEAVEMIGHGNRLSVKARALGQLTDESNTNKVVGSNTLYRTLALETDRITLDISADLEKPVICLDVDDCPLIETQQSITSVHGLLFSLGIGELLSQLDQNRANRARTTTTTSKPDQLICASQKEILDPVIMHAQVLALRSFRLRSANHIPVRVQFTCPTDSHFGFLRGADEDKLRHERLYAEMIRLQRNFEVLLKPEETRKITVALQITPSDLSHLTTAKPPSIDDVTVEDDHMRFESQIKLQVCSAEQRASVTQDRLDPDSYTLHLRGHITRTRFHLYPQGCVDFGTVYLGEAQHSQLRLCNQSATRAWWTVIHVERTAFCADESGEINHVVYTKGRGRKIGSFEEIFVIRGVFGEPEIQIHVRGQGSSDEKYRSLLGK</sequence>
<organism evidence="4">
    <name type="scientific">Echinostoma caproni</name>
    <dbReference type="NCBI Taxonomy" id="27848"/>
    <lineage>
        <taxon>Eukaryota</taxon>
        <taxon>Metazoa</taxon>
        <taxon>Spiralia</taxon>
        <taxon>Lophotrochozoa</taxon>
        <taxon>Platyhelminthes</taxon>
        <taxon>Trematoda</taxon>
        <taxon>Digenea</taxon>
        <taxon>Plagiorchiida</taxon>
        <taxon>Echinostomata</taxon>
        <taxon>Echinostomatoidea</taxon>
        <taxon>Echinostomatidae</taxon>
        <taxon>Echinostoma</taxon>
    </lineage>
</organism>
<dbReference type="Proteomes" id="UP000272942">
    <property type="component" value="Unassembled WGS sequence"/>
</dbReference>
<keyword evidence="3" id="KW-1185">Reference proteome</keyword>
<protein>
    <submittedName>
        <fullName evidence="4">ASH domain-containing protein</fullName>
    </submittedName>
</protein>
<evidence type="ECO:0000313" key="4">
    <source>
        <dbReference type="WBParaSite" id="ECPE_0000251801-mRNA-1"/>
    </source>
</evidence>
<dbReference type="GO" id="GO:0005929">
    <property type="term" value="C:cilium"/>
    <property type="evidence" value="ECO:0007669"/>
    <property type="project" value="TreeGrafter"/>
</dbReference>
<dbReference type="OrthoDB" id="2115465at2759"/>
<dbReference type="InterPro" id="IPR059041">
    <property type="entry name" value="Ig_DLEC1_1"/>
</dbReference>
<dbReference type="Gene3D" id="2.60.40.10">
    <property type="entry name" value="Immunoglobulins"/>
    <property type="match status" value="5"/>
</dbReference>
<dbReference type="GO" id="GO:0005737">
    <property type="term" value="C:cytoplasm"/>
    <property type="evidence" value="ECO:0007669"/>
    <property type="project" value="TreeGrafter"/>
</dbReference>